<evidence type="ECO:0000313" key="1">
    <source>
        <dbReference type="EMBL" id="GMI15125.1"/>
    </source>
</evidence>
<dbReference type="AlphaFoldDB" id="A0A9W7KXS4"/>
<comment type="caution">
    <text evidence="1">The sequence shown here is derived from an EMBL/GenBank/DDBJ whole genome shotgun (WGS) entry which is preliminary data.</text>
</comment>
<protein>
    <submittedName>
        <fullName evidence="1">Uncharacterized protein</fullName>
    </submittedName>
</protein>
<evidence type="ECO:0000313" key="2">
    <source>
        <dbReference type="Proteomes" id="UP001165122"/>
    </source>
</evidence>
<organism evidence="1 2">
    <name type="scientific">Triparma laevis f. longispina</name>
    <dbReference type="NCBI Taxonomy" id="1714387"/>
    <lineage>
        <taxon>Eukaryota</taxon>
        <taxon>Sar</taxon>
        <taxon>Stramenopiles</taxon>
        <taxon>Ochrophyta</taxon>
        <taxon>Bolidophyceae</taxon>
        <taxon>Parmales</taxon>
        <taxon>Triparmaceae</taxon>
        <taxon>Triparma</taxon>
    </lineage>
</organism>
<reference evidence="2" key="1">
    <citation type="journal article" date="2023" name="Commun. Biol.">
        <title>Genome analysis of Parmales, the sister group of diatoms, reveals the evolutionary specialization of diatoms from phago-mixotrophs to photoautotrophs.</title>
        <authorList>
            <person name="Ban H."/>
            <person name="Sato S."/>
            <person name="Yoshikawa S."/>
            <person name="Yamada K."/>
            <person name="Nakamura Y."/>
            <person name="Ichinomiya M."/>
            <person name="Sato N."/>
            <person name="Blanc-Mathieu R."/>
            <person name="Endo H."/>
            <person name="Kuwata A."/>
            <person name="Ogata H."/>
        </authorList>
    </citation>
    <scope>NUCLEOTIDE SEQUENCE [LARGE SCALE GENOMIC DNA]</scope>
    <source>
        <strain evidence="2">NIES 3700</strain>
    </source>
</reference>
<dbReference type="EMBL" id="BRXW01000225">
    <property type="protein sequence ID" value="GMI15125.1"/>
    <property type="molecule type" value="Genomic_DNA"/>
</dbReference>
<accession>A0A9W7KXS4</accession>
<keyword evidence="2" id="KW-1185">Reference proteome</keyword>
<dbReference type="Proteomes" id="UP001165122">
    <property type="component" value="Unassembled WGS sequence"/>
</dbReference>
<name>A0A9W7KXS4_9STRA</name>
<proteinExistence type="predicted"/>
<gene>
    <name evidence="1" type="ORF">TrLO_g12217</name>
</gene>
<sequence length="115" mass="12898">MSTLSISTNVDTVDPWTSPDSVVPVSASLSKVPSLPLPQCAVQIRPPFPSSSRYTGYKVTSNRSYLARLGYKKEVKKTSASDFPNIRDKRYMGYRLTTDRSFLRRLGYTGVTDLR</sequence>